<accession>A0A398B7A1</accession>
<dbReference type="SUPFAM" id="SSF47781">
    <property type="entry name" value="RuvA domain 2-like"/>
    <property type="match status" value="1"/>
</dbReference>
<dbReference type="EMBL" id="QWVT01000024">
    <property type="protein sequence ID" value="RID83780.1"/>
    <property type="molecule type" value="Genomic_DNA"/>
</dbReference>
<dbReference type="GO" id="GO:0003677">
    <property type="term" value="F:DNA binding"/>
    <property type="evidence" value="ECO:0007669"/>
    <property type="project" value="InterPro"/>
</dbReference>
<dbReference type="InterPro" id="IPR010994">
    <property type="entry name" value="RuvA_2-like"/>
</dbReference>
<dbReference type="RefSeq" id="WP_119113556.1">
    <property type="nucleotide sequence ID" value="NZ_CBCSEO010000005.1"/>
</dbReference>
<feature type="region of interest" description="Disordered" evidence="1">
    <location>
        <begin position="47"/>
        <end position="76"/>
    </location>
</feature>
<dbReference type="InterPro" id="IPR019554">
    <property type="entry name" value="Soluble_ligand-bd"/>
</dbReference>
<dbReference type="PANTHER" id="PTHR21180:SF32">
    <property type="entry name" value="ENDONUCLEASE_EXONUCLEASE_PHOSPHATASE FAMILY DOMAIN-CONTAINING PROTEIN 1"/>
    <property type="match status" value="1"/>
</dbReference>
<dbReference type="Pfam" id="PF10531">
    <property type="entry name" value="SLBB"/>
    <property type="match status" value="1"/>
</dbReference>
<dbReference type="SMART" id="SM00278">
    <property type="entry name" value="HhH1"/>
    <property type="match status" value="2"/>
</dbReference>
<dbReference type="InterPro" id="IPR004509">
    <property type="entry name" value="Competence_ComEA_HhH"/>
</dbReference>
<feature type="domain" description="Helix-hairpin-helix DNA-binding motif class 1" evidence="3">
    <location>
        <begin position="171"/>
        <end position="190"/>
    </location>
</feature>
<dbReference type="NCBIfam" id="TIGR00426">
    <property type="entry name" value="competence protein ComEA helix-hairpin-helix repeat region"/>
    <property type="match status" value="1"/>
</dbReference>
<keyword evidence="2" id="KW-0812">Transmembrane</keyword>
<dbReference type="InterPro" id="IPR003583">
    <property type="entry name" value="Hlx-hairpin-Hlx_DNA-bd_motif"/>
</dbReference>
<keyword evidence="5" id="KW-1185">Reference proteome</keyword>
<dbReference type="Pfam" id="PF12836">
    <property type="entry name" value="HHH_3"/>
    <property type="match status" value="1"/>
</dbReference>
<dbReference type="Proteomes" id="UP000265816">
    <property type="component" value="Unassembled WGS sequence"/>
</dbReference>
<dbReference type="AlphaFoldDB" id="A0A398B7A1"/>
<keyword evidence="2" id="KW-1133">Transmembrane helix</keyword>
<dbReference type="PANTHER" id="PTHR21180">
    <property type="entry name" value="ENDONUCLEASE/EXONUCLEASE/PHOSPHATASE FAMILY DOMAIN-CONTAINING PROTEIN 1"/>
    <property type="match status" value="1"/>
</dbReference>
<evidence type="ECO:0000256" key="1">
    <source>
        <dbReference type="SAM" id="MobiDB-lite"/>
    </source>
</evidence>
<feature type="domain" description="Helix-hairpin-helix DNA-binding motif class 1" evidence="3">
    <location>
        <begin position="201"/>
        <end position="220"/>
    </location>
</feature>
<evidence type="ECO:0000256" key="2">
    <source>
        <dbReference type="SAM" id="Phobius"/>
    </source>
</evidence>
<keyword evidence="2" id="KW-0472">Membrane</keyword>
<protein>
    <recommendedName>
        <fullName evidence="3">Helix-hairpin-helix DNA-binding motif class 1 domain-containing protein</fullName>
    </recommendedName>
</protein>
<sequence length="224" mass="23482">MADWLKEHKIHILAGTVALMFVLVGYFKDEGGLEAPSAWTGEDRPIEAFASNGDGQQPAPAGDANNDPGQSSPMEVASQADMMADIKGAVRKPGVYNIRSGDRMADLVEKAGGVTEDAETAAINFAMKVTDEMAVYIPRKGEESIMPAPGGEASPQGGGGQQVNLNTATETELDTLPGIGPAKAAAIIEYRETNGPFKSTEGLKEISGIGDKTFEKLASQITVN</sequence>
<proteinExistence type="predicted"/>
<dbReference type="Gene3D" id="1.10.150.310">
    <property type="entry name" value="Tex RuvX-like domain-like"/>
    <property type="match status" value="1"/>
</dbReference>
<evidence type="ECO:0000259" key="3">
    <source>
        <dbReference type="SMART" id="SM00278"/>
    </source>
</evidence>
<dbReference type="GO" id="GO:0015628">
    <property type="term" value="P:protein secretion by the type II secretion system"/>
    <property type="evidence" value="ECO:0007669"/>
    <property type="project" value="TreeGrafter"/>
</dbReference>
<evidence type="ECO:0000313" key="5">
    <source>
        <dbReference type="Proteomes" id="UP000265816"/>
    </source>
</evidence>
<dbReference type="GO" id="GO:0015627">
    <property type="term" value="C:type II protein secretion system complex"/>
    <property type="evidence" value="ECO:0007669"/>
    <property type="project" value="TreeGrafter"/>
</dbReference>
<reference evidence="4 5" key="1">
    <citation type="submission" date="2018-08" db="EMBL/GenBank/DDBJ databases">
        <title>Bacillus jemisoniae sp. nov., Bacillus chryseoplanitiae sp. nov., Bacillus resnikiae sp. nov., and Bacillus frankliniae sp. nov., isolated from Viking spacecraft and associated surfaces.</title>
        <authorList>
            <person name="Seuylemezian A."/>
            <person name="Vaishampayan P."/>
        </authorList>
    </citation>
    <scope>NUCLEOTIDE SEQUENCE [LARGE SCALE GENOMIC DNA]</scope>
    <source>
        <strain evidence="4 5">JJ-247</strain>
    </source>
</reference>
<feature type="transmembrane region" description="Helical" evidence="2">
    <location>
        <begin position="12"/>
        <end position="27"/>
    </location>
</feature>
<name>A0A398B7A1_9BACI</name>
<evidence type="ECO:0000313" key="4">
    <source>
        <dbReference type="EMBL" id="RID83780.1"/>
    </source>
</evidence>
<gene>
    <name evidence="4" type="ORF">D1970_14315</name>
</gene>
<dbReference type="OrthoDB" id="9790239at2"/>
<dbReference type="InterPro" id="IPR051675">
    <property type="entry name" value="Endo/Exo/Phosphatase_dom_1"/>
</dbReference>
<dbReference type="GO" id="GO:0006281">
    <property type="term" value="P:DNA repair"/>
    <property type="evidence" value="ECO:0007669"/>
    <property type="project" value="InterPro"/>
</dbReference>
<comment type="caution">
    <text evidence="4">The sequence shown here is derived from an EMBL/GenBank/DDBJ whole genome shotgun (WGS) entry which is preliminary data.</text>
</comment>
<dbReference type="Gene3D" id="3.10.560.10">
    <property type="entry name" value="Outer membrane lipoprotein wza domain like"/>
    <property type="match status" value="1"/>
</dbReference>
<organism evidence="4 5">
    <name type="scientific">Mesobacillus zeae</name>
    <dbReference type="NCBI Taxonomy" id="1917180"/>
    <lineage>
        <taxon>Bacteria</taxon>
        <taxon>Bacillati</taxon>
        <taxon>Bacillota</taxon>
        <taxon>Bacilli</taxon>
        <taxon>Bacillales</taxon>
        <taxon>Bacillaceae</taxon>
        <taxon>Mesobacillus</taxon>
    </lineage>
</organism>